<dbReference type="Proteomes" id="UP001164250">
    <property type="component" value="Chromosome 4"/>
</dbReference>
<name>A0ACC1BLY3_9ROSI</name>
<accession>A0ACC1BLY3</accession>
<evidence type="ECO:0000313" key="2">
    <source>
        <dbReference type="Proteomes" id="UP001164250"/>
    </source>
</evidence>
<gene>
    <name evidence="1" type="ORF">Patl1_20926</name>
</gene>
<proteinExistence type="predicted"/>
<keyword evidence="2" id="KW-1185">Reference proteome</keyword>
<protein>
    <submittedName>
        <fullName evidence="1">Uncharacterized protein</fullName>
    </submittedName>
</protein>
<comment type="caution">
    <text evidence="1">The sequence shown here is derived from an EMBL/GenBank/DDBJ whole genome shotgun (WGS) entry which is preliminary data.</text>
</comment>
<sequence length="97" mass="10583">MVLHVAPISSALLQTTAASSPTSNTENVCKYPVSFTLITPLLRQRVVSEEATCGAMERKGLCAATVAVRNLQVRRSTFRRKVLGSEAPEMGQGCFWR</sequence>
<evidence type="ECO:0000313" key="1">
    <source>
        <dbReference type="EMBL" id="KAJ0099863.1"/>
    </source>
</evidence>
<organism evidence="1 2">
    <name type="scientific">Pistacia atlantica</name>
    <dbReference type="NCBI Taxonomy" id="434234"/>
    <lineage>
        <taxon>Eukaryota</taxon>
        <taxon>Viridiplantae</taxon>
        <taxon>Streptophyta</taxon>
        <taxon>Embryophyta</taxon>
        <taxon>Tracheophyta</taxon>
        <taxon>Spermatophyta</taxon>
        <taxon>Magnoliopsida</taxon>
        <taxon>eudicotyledons</taxon>
        <taxon>Gunneridae</taxon>
        <taxon>Pentapetalae</taxon>
        <taxon>rosids</taxon>
        <taxon>malvids</taxon>
        <taxon>Sapindales</taxon>
        <taxon>Anacardiaceae</taxon>
        <taxon>Pistacia</taxon>
    </lineage>
</organism>
<reference evidence="2" key="1">
    <citation type="journal article" date="2023" name="G3 (Bethesda)">
        <title>Genome assembly and association tests identify interacting loci associated with vigor, precocity, and sex in interspecific pistachio rootstocks.</title>
        <authorList>
            <person name="Palmer W."/>
            <person name="Jacygrad E."/>
            <person name="Sagayaradj S."/>
            <person name="Cavanaugh K."/>
            <person name="Han R."/>
            <person name="Bertier L."/>
            <person name="Beede B."/>
            <person name="Kafkas S."/>
            <person name="Golino D."/>
            <person name="Preece J."/>
            <person name="Michelmore R."/>
        </authorList>
    </citation>
    <scope>NUCLEOTIDE SEQUENCE [LARGE SCALE GENOMIC DNA]</scope>
</reference>
<dbReference type="EMBL" id="CM047900">
    <property type="protein sequence ID" value="KAJ0099863.1"/>
    <property type="molecule type" value="Genomic_DNA"/>
</dbReference>